<reference evidence="3" key="1">
    <citation type="submission" date="2018-09" db="EMBL/GenBank/DDBJ databases">
        <authorList>
            <person name="Livingstone P.G."/>
            <person name="Whitworth D.E."/>
        </authorList>
    </citation>
    <scope>NUCLEOTIDE SEQUENCE [LARGE SCALE GENOMIC DNA]</scope>
    <source>
        <strain evidence="3">CA040B</strain>
    </source>
</reference>
<dbReference type="OrthoDB" id="8480543at2"/>
<protein>
    <recommendedName>
        <fullName evidence="1">DUF6896 domain-containing protein</fullName>
    </recommendedName>
</protein>
<dbReference type="AlphaFoldDB" id="A0A3A8NSU5"/>
<evidence type="ECO:0000313" key="2">
    <source>
        <dbReference type="EMBL" id="RKH45241.1"/>
    </source>
</evidence>
<comment type="caution">
    <text evidence="2">The sequence shown here is derived from an EMBL/GenBank/DDBJ whole genome shotgun (WGS) entry which is preliminary data.</text>
</comment>
<dbReference type="RefSeq" id="WP_120624747.1">
    <property type="nucleotide sequence ID" value="NZ_RAWG01000038.1"/>
</dbReference>
<dbReference type="InterPro" id="IPR054191">
    <property type="entry name" value="DUF6896"/>
</dbReference>
<keyword evidence="3" id="KW-1185">Reference proteome</keyword>
<proteinExistence type="predicted"/>
<name>A0A3A8NSU5_9BACT</name>
<evidence type="ECO:0000259" key="1">
    <source>
        <dbReference type="Pfam" id="PF21837"/>
    </source>
</evidence>
<gene>
    <name evidence="2" type="ORF">D7X12_08405</name>
</gene>
<feature type="domain" description="DUF6896" evidence="1">
    <location>
        <begin position="8"/>
        <end position="131"/>
    </location>
</feature>
<dbReference type="EMBL" id="RAWG01000038">
    <property type="protein sequence ID" value="RKH45241.1"/>
    <property type="molecule type" value="Genomic_DNA"/>
</dbReference>
<dbReference type="Pfam" id="PF21837">
    <property type="entry name" value="DUF6896"/>
    <property type="match status" value="1"/>
</dbReference>
<accession>A0A3A8NSU5</accession>
<organism evidence="2 3">
    <name type="scientific">Corallococcus sicarius</name>
    <dbReference type="NCBI Taxonomy" id="2316726"/>
    <lineage>
        <taxon>Bacteria</taxon>
        <taxon>Pseudomonadati</taxon>
        <taxon>Myxococcota</taxon>
        <taxon>Myxococcia</taxon>
        <taxon>Myxococcales</taxon>
        <taxon>Cystobacterineae</taxon>
        <taxon>Myxococcaceae</taxon>
        <taxon>Corallococcus</taxon>
    </lineage>
</organism>
<dbReference type="Proteomes" id="UP000273405">
    <property type="component" value="Unassembled WGS sequence"/>
</dbReference>
<sequence>MQDSEWVVDLIEQYLGCVRAFSERLCRAMGQEDLLSGRRSKEIPRVGTTSDGLEFAFHGIGCRFSDGESSVDFDFTPDGKMSGFDAWRLHEFSRDNASSGGERSPEEVKEALKRLLNRGLIEPLPGSSLYRFRTRLRIVK</sequence>
<evidence type="ECO:0000313" key="3">
    <source>
        <dbReference type="Proteomes" id="UP000273405"/>
    </source>
</evidence>